<dbReference type="InterPro" id="IPR036179">
    <property type="entry name" value="Ig-like_dom_sf"/>
</dbReference>
<dbReference type="InterPro" id="IPR007110">
    <property type="entry name" value="Ig-like_dom"/>
</dbReference>
<dbReference type="OMA" id="GLECIGI"/>
<keyword evidence="3" id="KW-1185">Reference proteome</keyword>
<organism evidence="2 3">
    <name type="scientific">Chrysemys picta bellii</name>
    <name type="common">Western painted turtle</name>
    <name type="synonym">Emys bellii</name>
    <dbReference type="NCBI Taxonomy" id="8478"/>
    <lineage>
        <taxon>Eukaryota</taxon>
        <taxon>Metazoa</taxon>
        <taxon>Chordata</taxon>
        <taxon>Craniata</taxon>
        <taxon>Vertebrata</taxon>
        <taxon>Euteleostomi</taxon>
        <taxon>Archelosauria</taxon>
        <taxon>Testudinata</taxon>
        <taxon>Testudines</taxon>
        <taxon>Cryptodira</taxon>
        <taxon>Durocryptodira</taxon>
        <taxon>Testudinoidea</taxon>
        <taxon>Emydidae</taxon>
        <taxon>Chrysemys</taxon>
    </lineage>
</organism>
<evidence type="ECO:0000313" key="2">
    <source>
        <dbReference type="Ensembl" id="ENSCPBP00000004518.1"/>
    </source>
</evidence>
<dbReference type="InterPro" id="IPR013783">
    <property type="entry name" value="Ig-like_fold"/>
</dbReference>
<evidence type="ECO:0000259" key="1">
    <source>
        <dbReference type="PROSITE" id="PS50835"/>
    </source>
</evidence>
<accession>A0A8C3F7M6</accession>
<dbReference type="Gene3D" id="2.60.40.10">
    <property type="entry name" value="Immunoglobulins"/>
    <property type="match status" value="1"/>
</dbReference>
<dbReference type="GeneTree" id="ENSGT01050000244936"/>
<protein>
    <recommendedName>
        <fullName evidence="1">Ig-like domain-containing protein</fullName>
    </recommendedName>
</protein>
<evidence type="ECO:0000313" key="3">
    <source>
        <dbReference type="Proteomes" id="UP000694380"/>
    </source>
</evidence>
<dbReference type="InterPro" id="IPR050199">
    <property type="entry name" value="IgHV"/>
</dbReference>
<dbReference type="SUPFAM" id="SSF48726">
    <property type="entry name" value="Immunoglobulin"/>
    <property type="match status" value="1"/>
</dbReference>
<dbReference type="Ensembl" id="ENSCPBT00000005509.1">
    <property type="protein sequence ID" value="ENSCPBP00000004518.1"/>
    <property type="gene ID" value="ENSCPBG00000003632.1"/>
</dbReference>
<reference evidence="2" key="2">
    <citation type="submission" date="2025-09" db="UniProtKB">
        <authorList>
            <consortium name="Ensembl"/>
        </authorList>
    </citation>
    <scope>IDENTIFICATION</scope>
</reference>
<dbReference type="Proteomes" id="UP000694380">
    <property type="component" value="Unplaced"/>
</dbReference>
<dbReference type="PANTHER" id="PTHR23266">
    <property type="entry name" value="IMMUNOGLOBULIN HEAVY CHAIN"/>
    <property type="match status" value="1"/>
</dbReference>
<dbReference type="PROSITE" id="PS50835">
    <property type="entry name" value="IG_LIKE"/>
    <property type="match status" value="1"/>
</dbReference>
<name>A0A8C3F7M6_CHRPI</name>
<dbReference type="AlphaFoldDB" id="A0A8C3F7M6"/>
<proteinExistence type="predicted"/>
<reference evidence="2" key="1">
    <citation type="submission" date="2025-08" db="UniProtKB">
        <authorList>
            <consortium name="Ensembl"/>
        </authorList>
    </citation>
    <scope>IDENTIFICATION</scope>
</reference>
<sequence>PDWVRPKVYLAQCARSQVQLVESGDVKKPGDALRLSCKASGFTFSSAYMHWVCQAPGKGPEWVAYINPGGDTILYHDSVKG</sequence>
<feature type="domain" description="Ig-like" evidence="1">
    <location>
        <begin position="6"/>
        <end position="51"/>
    </location>
</feature>